<dbReference type="Gramene" id="KFK38535">
    <property type="protein sequence ID" value="KFK38535"/>
    <property type="gene ID" value="AALP_AA3G126600"/>
</dbReference>
<organism evidence="1 2">
    <name type="scientific">Arabis alpina</name>
    <name type="common">Alpine rock-cress</name>
    <dbReference type="NCBI Taxonomy" id="50452"/>
    <lineage>
        <taxon>Eukaryota</taxon>
        <taxon>Viridiplantae</taxon>
        <taxon>Streptophyta</taxon>
        <taxon>Embryophyta</taxon>
        <taxon>Tracheophyta</taxon>
        <taxon>Spermatophyta</taxon>
        <taxon>Magnoliopsida</taxon>
        <taxon>eudicotyledons</taxon>
        <taxon>Gunneridae</taxon>
        <taxon>Pentapetalae</taxon>
        <taxon>rosids</taxon>
        <taxon>malvids</taxon>
        <taxon>Brassicales</taxon>
        <taxon>Brassicaceae</taxon>
        <taxon>Arabideae</taxon>
        <taxon>Arabis</taxon>
    </lineage>
</organism>
<name>A0A087H8T3_ARAAL</name>
<evidence type="ECO:0000313" key="1">
    <source>
        <dbReference type="EMBL" id="KFK38535.1"/>
    </source>
</evidence>
<sequence length="70" mass="7856">MSRCSNVNKMEHLNQNLGNDLLRSCSSSFCLKAAYIWSDLHYQSIKGHLSAIAMELEMCHGDGGLIRDIK</sequence>
<accession>A0A087H8T3</accession>
<gene>
    <name evidence="1" type="ordered locus">AALP_Aa3g126600</name>
</gene>
<dbReference type="PANTHER" id="PTHR33924:SF1">
    <property type="entry name" value="DNA-DIRECTED RNA POLYMERASE SUBUNIT BETA"/>
    <property type="match status" value="1"/>
</dbReference>
<dbReference type="EMBL" id="CM002871">
    <property type="protein sequence ID" value="KFK38535.1"/>
    <property type="molecule type" value="Genomic_DNA"/>
</dbReference>
<dbReference type="PANTHER" id="PTHR33924">
    <property type="entry name" value="CATION-TRANSPORTING ATPASE"/>
    <property type="match status" value="1"/>
</dbReference>
<evidence type="ECO:0000313" key="2">
    <source>
        <dbReference type="Proteomes" id="UP000029120"/>
    </source>
</evidence>
<dbReference type="Proteomes" id="UP000029120">
    <property type="component" value="Chromosome 3"/>
</dbReference>
<dbReference type="OrthoDB" id="1907176at2759"/>
<proteinExistence type="predicted"/>
<protein>
    <submittedName>
        <fullName evidence="1">Uncharacterized protein</fullName>
    </submittedName>
</protein>
<keyword evidence="2" id="KW-1185">Reference proteome</keyword>
<reference evidence="2" key="1">
    <citation type="journal article" date="2015" name="Nat. Plants">
        <title>Genome expansion of Arabis alpina linked with retrotransposition and reduced symmetric DNA methylation.</title>
        <authorList>
            <person name="Willing E.M."/>
            <person name="Rawat V."/>
            <person name="Mandakova T."/>
            <person name="Maumus F."/>
            <person name="James G.V."/>
            <person name="Nordstroem K.J."/>
            <person name="Becker C."/>
            <person name="Warthmann N."/>
            <person name="Chica C."/>
            <person name="Szarzynska B."/>
            <person name="Zytnicki M."/>
            <person name="Albani M.C."/>
            <person name="Kiefer C."/>
            <person name="Bergonzi S."/>
            <person name="Castaings L."/>
            <person name="Mateos J.L."/>
            <person name="Berns M.C."/>
            <person name="Bujdoso N."/>
            <person name="Piofczyk T."/>
            <person name="de Lorenzo L."/>
            <person name="Barrero-Sicilia C."/>
            <person name="Mateos I."/>
            <person name="Piednoel M."/>
            <person name="Hagmann J."/>
            <person name="Chen-Min-Tao R."/>
            <person name="Iglesias-Fernandez R."/>
            <person name="Schuster S.C."/>
            <person name="Alonso-Blanco C."/>
            <person name="Roudier F."/>
            <person name="Carbonero P."/>
            <person name="Paz-Ares J."/>
            <person name="Davis S.J."/>
            <person name="Pecinka A."/>
            <person name="Quesneville H."/>
            <person name="Colot V."/>
            <person name="Lysak M.A."/>
            <person name="Weigel D."/>
            <person name="Coupland G."/>
            <person name="Schneeberger K."/>
        </authorList>
    </citation>
    <scope>NUCLEOTIDE SEQUENCE [LARGE SCALE GENOMIC DNA]</scope>
    <source>
        <strain evidence="2">cv. Pajares</strain>
    </source>
</reference>
<dbReference type="AlphaFoldDB" id="A0A087H8T3"/>